<reference evidence="1" key="2">
    <citation type="submission" date="2018-05" db="EMBL/GenBank/DDBJ databases">
        <title>OpunRS2 (Oryza punctata Reference Sequence Version 2).</title>
        <authorList>
            <person name="Zhang J."/>
            <person name="Kudrna D."/>
            <person name="Lee S."/>
            <person name="Talag J."/>
            <person name="Welchert J."/>
            <person name="Wing R.A."/>
        </authorList>
    </citation>
    <scope>NUCLEOTIDE SEQUENCE [LARGE SCALE GENOMIC DNA]</scope>
</reference>
<proteinExistence type="predicted"/>
<dbReference type="HOGENOM" id="CLU_168549_0_0_1"/>
<name>A0A0E0MFU6_ORYPU</name>
<dbReference type="AlphaFoldDB" id="A0A0E0MFU6"/>
<dbReference type="eggNOG" id="ENOG502R62D">
    <property type="taxonomic scope" value="Eukaryota"/>
</dbReference>
<keyword evidence="2" id="KW-1185">Reference proteome</keyword>
<dbReference type="EnsemblPlants" id="OPUNC11G12630.1">
    <property type="protein sequence ID" value="OPUNC11G12630.1"/>
    <property type="gene ID" value="OPUNC11G12630"/>
</dbReference>
<protein>
    <submittedName>
        <fullName evidence="1">Uncharacterized protein</fullName>
    </submittedName>
</protein>
<organism evidence="1">
    <name type="scientific">Oryza punctata</name>
    <name type="common">Red rice</name>
    <dbReference type="NCBI Taxonomy" id="4537"/>
    <lineage>
        <taxon>Eukaryota</taxon>
        <taxon>Viridiplantae</taxon>
        <taxon>Streptophyta</taxon>
        <taxon>Embryophyta</taxon>
        <taxon>Tracheophyta</taxon>
        <taxon>Spermatophyta</taxon>
        <taxon>Magnoliopsida</taxon>
        <taxon>Liliopsida</taxon>
        <taxon>Poales</taxon>
        <taxon>Poaceae</taxon>
        <taxon>BOP clade</taxon>
        <taxon>Oryzoideae</taxon>
        <taxon>Oryzeae</taxon>
        <taxon>Oryzinae</taxon>
        <taxon>Oryza</taxon>
    </lineage>
</organism>
<accession>A0A0E0MFU6</accession>
<evidence type="ECO:0000313" key="1">
    <source>
        <dbReference type="EnsemblPlants" id="OPUNC11G12630.1"/>
    </source>
</evidence>
<evidence type="ECO:0000313" key="2">
    <source>
        <dbReference type="Proteomes" id="UP000026962"/>
    </source>
</evidence>
<dbReference type="Gramene" id="OPUNC11G12630.1">
    <property type="protein sequence ID" value="OPUNC11G12630.1"/>
    <property type="gene ID" value="OPUNC11G12630"/>
</dbReference>
<dbReference type="OMA" id="CIPREHG"/>
<reference evidence="1" key="1">
    <citation type="submission" date="2015-04" db="UniProtKB">
        <authorList>
            <consortium name="EnsemblPlants"/>
        </authorList>
    </citation>
    <scope>IDENTIFICATION</scope>
</reference>
<sequence length="137" mass="15019">MRRCRPWYRALFWSVPSPEEGAIVVPVPWAPPGISDEEINAILKTTAATSSVRLSPDLVMFYRPAEGNTAEVLVASRDYVGYVDVAGKPDCRRAVSLLAQHAVLSTTSSFGTDDDGCIRHELGDDLQLIKRMHTSSS</sequence>
<dbReference type="Proteomes" id="UP000026962">
    <property type="component" value="Chromosome 11"/>
</dbReference>